<keyword evidence="2" id="KW-1185">Reference proteome</keyword>
<reference evidence="1" key="1">
    <citation type="journal article" date="2014" name="Int. J. Syst. Evol. Microbiol.">
        <title>Complete genome sequence of Corynebacterium casei LMG S-19264T (=DSM 44701T), isolated from a smear-ripened cheese.</title>
        <authorList>
            <consortium name="US DOE Joint Genome Institute (JGI-PGF)"/>
            <person name="Walter F."/>
            <person name="Albersmeier A."/>
            <person name="Kalinowski J."/>
            <person name="Ruckert C."/>
        </authorList>
    </citation>
    <scope>NUCLEOTIDE SEQUENCE</scope>
    <source>
        <strain evidence="1">JCM 3051</strain>
    </source>
</reference>
<evidence type="ECO:0000313" key="2">
    <source>
        <dbReference type="Proteomes" id="UP000655589"/>
    </source>
</evidence>
<sequence length="84" mass="8919">MTSGRDARQGCMEHIEHPELVRLGAQYLRAYAEGDAVKLYRLADAWGASDLIAATCEVALAVIHATSGPDGLDAVTSAFSSGRR</sequence>
<dbReference type="AlphaFoldDB" id="A0A8H9GFE8"/>
<protein>
    <submittedName>
        <fullName evidence="1">Uncharacterized protein</fullName>
    </submittedName>
</protein>
<proteinExistence type="predicted"/>
<name>A0A8H9GFE8_9MICO</name>
<comment type="caution">
    <text evidence="1">The sequence shown here is derived from an EMBL/GenBank/DDBJ whole genome shotgun (WGS) entry which is preliminary data.</text>
</comment>
<organism evidence="1 2">
    <name type="scientific">Promicromonospora citrea</name>
    <dbReference type="NCBI Taxonomy" id="43677"/>
    <lineage>
        <taxon>Bacteria</taxon>
        <taxon>Bacillati</taxon>
        <taxon>Actinomycetota</taxon>
        <taxon>Actinomycetes</taxon>
        <taxon>Micrococcales</taxon>
        <taxon>Promicromonosporaceae</taxon>
        <taxon>Promicromonospora</taxon>
    </lineage>
</organism>
<dbReference type="Proteomes" id="UP000655589">
    <property type="component" value="Unassembled WGS sequence"/>
</dbReference>
<dbReference type="EMBL" id="BMPT01000001">
    <property type="protein sequence ID" value="GGM11216.1"/>
    <property type="molecule type" value="Genomic_DNA"/>
</dbReference>
<gene>
    <name evidence="1" type="ORF">GCM10010102_03800</name>
</gene>
<reference evidence="1" key="2">
    <citation type="submission" date="2020-09" db="EMBL/GenBank/DDBJ databases">
        <authorList>
            <person name="Sun Q."/>
            <person name="Ohkuma M."/>
        </authorList>
    </citation>
    <scope>NUCLEOTIDE SEQUENCE</scope>
    <source>
        <strain evidence="1">JCM 3051</strain>
    </source>
</reference>
<evidence type="ECO:0000313" key="1">
    <source>
        <dbReference type="EMBL" id="GGM11216.1"/>
    </source>
</evidence>
<accession>A0A8H9GFE8</accession>